<keyword evidence="2" id="KW-1185">Reference proteome</keyword>
<organism evidence="1 2">
    <name type="scientific">Pedobacter duraquae</name>
    <dbReference type="NCBI Taxonomy" id="425511"/>
    <lineage>
        <taxon>Bacteria</taxon>
        <taxon>Pseudomonadati</taxon>
        <taxon>Bacteroidota</taxon>
        <taxon>Sphingobacteriia</taxon>
        <taxon>Sphingobacteriales</taxon>
        <taxon>Sphingobacteriaceae</taxon>
        <taxon>Pedobacter</taxon>
    </lineage>
</organism>
<dbReference type="EMBL" id="SNWM01000001">
    <property type="protein sequence ID" value="TDO23865.1"/>
    <property type="molecule type" value="Genomic_DNA"/>
</dbReference>
<comment type="caution">
    <text evidence="1">The sequence shown here is derived from an EMBL/GenBank/DDBJ whole genome shotgun (WGS) entry which is preliminary data.</text>
</comment>
<name>A0A4R6IPJ8_9SPHI</name>
<dbReference type="OrthoDB" id="9204516at2"/>
<proteinExistence type="predicted"/>
<dbReference type="InterPro" id="IPR007338">
    <property type="entry name" value="DUF416"/>
</dbReference>
<dbReference type="AlphaFoldDB" id="A0A4R6IPJ8"/>
<dbReference type="InterPro" id="IPR023381">
    <property type="entry name" value="YP001051499.1-like_dom_sf"/>
</dbReference>
<dbReference type="Gene3D" id="1.20.1590.10">
    <property type="entry name" value="YP_001051499.1 domain like"/>
    <property type="match status" value="1"/>
</dbReference>
<dbReference type="RefSeq" id="WP_133551407.1">
    <property type="nucleotide sequence ID" value="NZ_SNWM01000001.1"/>
</dbReference>
<protein>
    <submittedName>
        <fullName evidence="1">Uncharacterized protein YjaG (DUF416 family)</fullName>
    </submittedName>
</protein>
<sequence length="163" mass="18392">MTQAEFKNIIKEKINQSSHGQLVDFSVSICEQLLPDYISFSKAEDYGNITLMKEAITFCKENRDQNAETLEMTLDLEDLEENIPDVDESEDLDSTTAMNASCAIFELLEYLTDRESDHIVNIAIYRIDTVAFKSGEADSIVSVDDLDSNAAIMEECKRLLAIF</sequence>
<reference evidence="1 2" key="1">
    <citation type="submission" date="2019-03" db="EMBL/GenBank/DDBJ databases">
        <title>Genomic Encyclopedia of Archaeal and Bacterial Type Strains, Phase II (KMG-II): from individual species to whole genera.</title>
        <authorList>
            <person name="Goeker M."/>
        </authorList>
    </citation>
    <scope>NUCLEOTIDE SEQUENCE [LARGE SCALE GENOMIC DNA]</scope>
    <source>
        <strain evidence="1 2">DSM 19034</strain>
    </source>
</reference>
<evidence type="ECO:0000313" key="2">
    <source>
        <dbReference type="Proteomes" id="UP000295499"/>
    </source>
</evidence>
<dbReference type="Pfam" id="PF04222">
    <property type="entry name" value="DUF416"/>
    <property type="match status" value="1"/>
</dbReference>
<evidence type="ECO:0000313" key="1">
    <source>
        <dbReference type="EMBL" id="TDO23865.1"/>
    </source>
</evidence>
<dbReference type="Proteomes" id="UP000295499">
    <property type="component" value="Unassembled WGS sequence"/>
</dbReference>
<accession>A0A4R6IPJ8</accession>
<gene>
    <name evidence="1" type="ORF">CLV32_0151</name>
</gene>